<evidence type="ECO:0000256" key="9">
    <source>
        <dbReference type="ARBA" id="ARBA00032610"/>
    </source>
</evidence>
<dbReference type="InterPro" id="IPR015422">
    <property type="entry name" value="PyrdxlP-dep_Trfase_small"/>
</dbReference>
<dbReference type="InterPro" id="IPR015424">
    <property type="entry name" value="PyrdxlP-dep_Trfase"/>
</dbReference>
<keyword evidence="8" id="KW-0663">Pyridoxal phosphate</keyword>
<evidence type="ECO:0000256" key="7">
    <source>
        <dbReference type="ARBA" id="ARBA00022756"/>
    </source>
</evidence>
<dbReference type="PANTHER" id="PTHR13693">
    <property type="entry name" value="CLASS II AMINOTRANSFERASE/8-AMINO-7-OXONONANOATE SYNTHASE"/>
    <property type="match status" value="1"/>
</dbReference>
<evidence type="ECO:0000256" key="8">
    <source>
        <dbReference type="ARBA" id="ARBA00022898"/>
    </source>
</evidence>
<evidence type="ECO:0000259" key="12">
    <source>
        <dbReference type="Pfam" id="PF00155"/>
    </source>
</evidence>
<dbReference type="UniPathway" id="UPA00078"/>
<dbReference type="InterPro" id="IPR050087">
    <property type="entry name" value="AON_synthase_class-II"/>
</dbReference>
<accession>A0A382EN81</accession>
<dbReference type="GO" id="GO:0030170">
    <property type="term" value="F:pyridoxal phosphate binding"/>
    <property type="evidence" value="ECO:0007669"/>
    <property type="project" value="InterPro"/>
</dbReference>
<dbReference type="EMBL" id="UINC01045469">
    <property type="protein sequence ID" value="SVB52266.1"/>
    <property type="molecule type" value="Genomic_DNA"/>
</dbReference>
<evidence type="ECO:0000256" key="10">
    <source>
        <dbReference type="ARBA" id="ARBA00033381"/>
    </source>
</evidence>
<dbReference type="NCBIfam" id="TIGR00858">
    <property type="entry name" value="bioF"/>
    <property type="match status" value="1"/>
</dbReference>
<dbReference type="GO" id="GO:0009102">
    <property type="term" value="P:biotin biosynthetic process"/>
    <property type="evidence" value="ECO:0007669"/>
    <property type="project" value="UniProtKB-UniPathway"/>
</dbReference>
<evidence type="ECO:0000256" key="4">
    <source>
        <dbReference type="ARBA" id="ARBA00011738"/>
    </source>
</evidence>
<dbReference type="Gene3D" id="3.40.640.10">
    <property type="entry name" value="Type I PLP-dependent aspartate aminotransferase-like (Major domain)"/>
    <property type="match status" value="1"/>
</dbReference>
<dbReference type="PROSITE" id="PS00599">
    <property type="entry name" value="AA_TRANSFER_CLASS_2"/>
    <property type="match status" value="1"/>
</dbReference>
<comment type="pathway">
    <text evidence="2">Cofactor biosynthesis; biotin biosynthesis.</text>
</comment>
<evidence type="ECO:0000256" key="1">
    <source>
        <dbReference type="ARBA" id="ARBA00001933"/>
    </source>
</evidence>
<dbReference type="InterPro" id="IPR004723">
    <property type="entry name" value="AONS_Archaea/Proteobacteria"/>
</dbReference>
<dbReference type="Pfam" id="PF00155">
    <property type="entry name" value="Aminotran_1_2"/>
    <property type="match status" value="1"/>
</dbReference>
<gene>
    <name evidence="13" type="ORF">METZ01_LOCUS205120</name>
</gene>
<proteinExistence type="inferred from homology"/>
<reference evidence="13" key="1">
    <citation type="submission" date="2018-05" db="EMBL/GenBank/DDBJ databases">
        <authorList>
            <person name="Lanie J.A."/>
            <person name="Ng W.-L."/>
            <person name="Kazmierczak K.M."/>
            <person name="Andrzejewski T.M."/>
            <person name="Davidsen T.M."/>
            <person name="Wayne K.J."/>
            <person name="Tettelin H."/>
            <person name="Glass J.I."/>
            <person name="Rusch D."/>
            <person name="Podicherti R."/>
            <person name="Tsui H.-C.T."/>
            <person name="Winkler M.E."/>
        </authorList>
    </citation>
    <scope>NUCLEOTIDE SEQUENCE</scope>
</reference>
<sequence length="368" mass="39156">MREIESAQATRITFGGREFINFSSNDYLGLAAHPAIGRAACEAVEQFGVGSGASRLICGSLQPHHELESALAKWFETGAALVFSTGFAAAQGMLTSLLGQDDVVIIDKKAHASMIDAARLSGVTMRTFRHNDLENLEKLLQWAAERRGRVLVASETVFSMDGSRAPLAGIVELKERYGAWLMLDEAHAVGLYGPHGQGLAAADGLGARIEIRMGTLGKAVGAAGGFICGSRQLVDLLVNKARSFIFSTAPSPAVSAAARAGVELIQGAEGEALRGQLWQRVNELRGGVESLGWKTPAEPSAILPLILGGEEKAFAAMERLRKAGFFIPAIRYPSVPRNKARLRVTLTANHTAENIQQLVNALGQAVTC</sequence>
<evidence type="ECO:0000256" key="2">
    <source>
        <dbReference type="ARBA" id="ARBA00004746"/>
    </source>
</evidence>
<dbReference type="GO" id="GO:0008710">
    <property type="term" value="F:8-amino-7-oxononanoate synthase activity"/>
    <property type="evidence" value="ECO:0007669"/>
    <property type="project" value="UniProtKB-EC"/>
</dbReference>
<dbReference type="InterPro" id="IPR015421">
    <property type="entry name" value="PyrdxlP-dep_Trfase_major"/>
</dbReference>
<dbReference type="EC" id="2.3.1.47" evidence="5"/>
<dbReference type="InterPro" id="IPR004839">
    <property type="entry name" value="Aminotransferase_I/II_large"/>
</dbReference>
<name>A0A382EN81_9ZZZZ</name>
<dbReference type="AlphaFoldDB" id="A0A382EN81"/>
<evidence type="ECO:0000256" key="5">
    <source>
        <dbReference type="ARBA" id="ARBA00013187"/>
    </source>
</evidence>
<comment type="subunit">
    <text evidence="4">Homodimer.</text>
</comment>
<protein>
    <recommendedName>
        <fullName evidence="5">8-amino-7-oxononanoate synthase</fullName>
        <ecNumber evidence="5">2.3.1.47</ecNumber>
    </recommendedName>
    <alternativeName>
        <fullName evidence="9">7-keto-8-amino-pelargonic acid synthase</fullName>
    </alternativeName>
    <alternativeName>
        <fullName evidence="10">8-amino-7-ketopelargonate synthase</fullName>
    </alternativeName>
</protein>
<comment type="cofactor">
    <cofactor evidence="1">
        <name>pyridoxal 5'-phosphate</name>
        <dbReference type="ChEBI" id="CHEBI:597326"/>
    </cofactor>
</comment>
<keyword evidence="7" id="KW-0093">Biotin biosynthesis</keyword>
<organism evidence="13">
    <name type="scientific">marine metagenome</name>
    <dbReference type="NCBI Taxonomy" id="408172"/>
    <lineage>
        <taxon>unclassified sequences</taxon>
        <taxon>metagenomes</taxon>
        <taxon>ecological metagenomes</taxon>
    </lineage>
</organism>
<keyword evidence="6" id="KW-0808">Transferase</keyword>
<dbReference type="Gene3D" id="3.90.1150.10">
    <property type="entry name" value="Aspartate Aminotransferase, domain 1"/>
    <property type="match status" value="1"/>
</dbReference>
<evidence type="ECO:0000256" key="6">
    <source>
        <dbReference type="ARBA" id="ARBA00022679"/>
    </source>
</evidence>
<dbReference type="SUPFAM" id="SSF53383">
    <property type="entry name" value="PLP-dependent transferases"/>
    <property type="match status" value="1"/>
</dbReference>
<dbReference type="CDD" id="cd06454">
    <property type="entry name" value="KBL_like"/>
    <property type="match status" value="1"/>
</dbReference>
<dbReference type="InterPro" id="IPR001917">
    <property type="entry name" value="Aminotrans_II_pyridoxalP_BS"/>
</dbReference>
<feature type="domain" description="Aminotransferase class I/classII large" evidence="12">
    <location>
        <begin position="18"/>
        <end position="362"/>
    </location>
</feature>
<evidence type="ECO:0000256" key="3">
    <source>
        <dbReference type="ARBA" id="ARBA00010008"/>
    </source>
</evidence>
<comment type="catalytic activity">
    <reaction evidence="11">
        <text>6-carboxyhexanoyl-[ACP] + L-alanine + H(+) = (8S)-8-amino-7-oxononanoate + holo-[ACP] + CO2</text>
        <dbReference type="Rhea" id="RHEA:42288"/>
        <dbReference type="Rhea" id="RHEA-COMP:9685"/>
        <dbReference type="Rhea" id="RHEA-COMP:9955"/>
        <dbReference type="ChEBI" id="CHEBI:15378"/>
        <dbReference type="ChEBI" id="CHEBI:16526"/>
        <dbReference type="ChEBI" id="CHEBI:57972"/>
        <dbReference type="ChEBI" id="CHEBI:64479"/>
        <dbReference type="ChEBI" id="CHEBI:78846"/>
        <dbReference type="ChEBI" id="CHEBI:149468"/>
        <dbReference type="EC" id="2.3.1.47"/>
    </reaction>
</comment>
<dbReference type="PANTHER" id="PTHR13693:SF100">
    <property type="entry name" value="8-AMINO-7-OXONONANOATE SYNTHASE"/>
    <property type="match status" value="1"/>
</dbReference>
<comment type="similarity">
    <text evidence="3">Belongs to the class-II pyridoxal-phosphate-dependent aminotransferase family. BioF subfamily.</text>
</comment>
<evidence type="ECO:0000256" key="11">
    <source>
        <dbReference type="ARBA" id="ARBA00047715"/>
    </source>
</evidence>
<evidence type="ECO:0000313" key="13">
    <source>
        <dbReference type="EMBL" id="SVB52266.1"/>
    </source>
</evidence>